<proteinExistence type="predicted"/>
<dbReference type="EMBL" id="CAIIXF020000002">
    <property type="protein sequence ID" value="CAH1778301.1"/>
    <property type="molecule type" value="Genomic_DNA"/>
</dbReference>
<accession>A0A8J1XN66</accession>
<organism evidence="1 2">
    <name type="scientific">Owenia fusiformis</name>
    <name type="common">Polychaete worm</name>
    <dbReference type="NCBI Taxonomy" id="6347"/>
    <lineage>
        <taxon>Eukaryota</taxon>
        <taxon>Metazoa</taxon>
        <taxon>Spiralia</taxon>
        <taxon>Lophotrochozoa</taxon>
        <taxon>Annelida</taxon>
        <taxon>Polychaeta</taxon>
        <taxon>Sedentaria</taxon>
        <taxon>Canalipalpata</taxon>
        <taxon>Sabellida</taxon>
        <taxon>Oweniida</taxon>
        <taxon>Oweniidae</taxon>
        <taxon>Owenia</taxon>
    </lineage>
</organism>
<dbReference type="AlphaFoldDB" id="A0A8J1XN66"/>
<name>A0A8J1XN66_OWEFU</name>
<sequence>MARLDQTGVFGSTCRHVIPPKLLNMFQGEIFAYAHCMHSYGQRPFFYMPGREEVITRLVSFWGTKKVKSLLEYLTRRYRKVRKWLLRLKKTLPSTRNMTSLK</sequence>
<protein>
    <submittedName>
        <fullName evidence="1">Uncharacterized protein</fullName>
    </submittedName>
</protein>
<dbReference type="Proteomes" id="UP000749559">
    <property type="component" value="Unassembled WGS sequence"/>
</dbReference>
<reference evidence="1" key="1">
    <citation type="submission" date="2022-03" db="EMBL/GenBank/DDBJ databases">
        <authorList>
            <person name="Martin C."/>
        </authorList>
    </citation>
    <scope>NUCLEOTIDE SEQUENCE</scope>
</reference>
<comment type="caution">
    <text evidence="1">The sequence shown here is derived from an EMBL/GenBank/DDBJ whole genome shotgun (WGS) entry which is preliminary data.</text>
</comment>
<gene>
    <name evidence="1" type="ORF">OFUS_LOCUS5235</name>
</gene>
<keyword evidence="2" id="KW-1185">Reference proteome</keyword>
<evidence type="ECO:0000313" key="1">
    <source>
        <dbReference type="EMBL" id="CAH1778301.1"/>
    </source>
</evidence>
<evidence type="ECO:0000313" key="2">
    <source>
        <dbReference type="Proteomes" id="UP000749559"/>
    </source>
</evidence>
<dbReference type="OrthoDB" id="2505730at2759"/>